<sequence>MNKYSTSRFSPNLFQIRSESMPTPSCPSPRRSPRPLPSPESGRPSASQGQILVIFAVAFLVLLFFIGLAIDAGSLYVTYGHLKRAVDAGAVAAANTFKRGENLASMTAATEEVLILHNVDMSQLNLQVFICDADGDSNRDGNLPAEFYARCPDTSAGQSPRKLVWVEATQRAPLYFLGLMGFGPVNLTTNAIAEAAAVDLVIVLDISESMASDTAGFIPDDYDPDSTCNPFTRTPPANRAAPPPAGACLPMWHAKNAADALISRMYQGFDQVAIITYDSRAELHPIPNMRGQTVALTDNLEAARNYLWNSIKVHDDPPVRRIWKQWVDYRAVNPVNPEDRDGDGSDTDNPTIVGYTCPNMTDPRMADRWWSVAEGGPDPYGWGGVPCDDDALLDAYDWDGDGVFTMADHNAALAYLAKYPVQYSQGRAIRPSLSPLSTCIGCGLRAANLVLNDARPGAVWVVVLFTDGVANLSDTAGSGGSGPGDTPWTGGLVPLAYPNGFCDGRLNQGWWPALCIDTTNTPRYCIDDQEETCPPGSTWIRNNNQPSYHRNNKYSVSDYVRDMADALALTRSTNQNEPRGNDVAVYTIGLGAVSLGEPLLRYIAAVGDDGDRTTNPCATAPAFRSCGQYYYTNNPEDLVPIFEDIATRIYTRITQ</sequence>
<dbReference type="Pfam" id="PF13400">
    <property type="entry name" value="Tad"/>
    <property type="match status" value="1"/>
</dbReference>
<organism evidence="4">
    <name type="scientific">Bellilinea caldifistulae</name>
    <dbReference type="NCBI Taxonomy" id="360411"/>
    <lineage>
        <taxon>Bacteria</taxon>
        <taxon>Bacillati</taxon>
        <taxon>Chloroflexota</taxon>
        <taxon>Anaerolineae</taxon>
        <taxon>Anaerolineales</taxon>
        <taxon>Anaerolineaceae</taxon>
        <taxon>Bellilinea</taxon>
    </lineage>
</organism>
<dbReference type="InterPro" id="IPR028087">
    <property type="entry name" value="Tad_N"/>
</dbReference>
<evidence type="ECO:0000256" key="1">
    <source>
        <dbReference type="SAM" id="MobiDB-lite"/>
    </source>
</evidence>
<evidence type="ECO:0000259" key="3">
    <source>
        <dbReference type="Pfam" id="PF13400"/>
    </source>
</evidence>
<accession>A0A7C4Q1F9</accession>
<dbReference type="EMBL" id="DSXR01000053">
    <property type="protein sequence ID" value="HGS87087.1"/>
    <property type="molecule type" value="Genomic_DNA"/>
</dbReference>
<reference evidence="4" key="1">
    <citation type="journal article" date="2020" name="mSystems">
        <title>Genome- and Community-Level Interaction Insights into Carbon Utilization and Element Cycling Functions of Hydrothermarchaeota in Hydrothermal Sediment.</title>
        <authorList>
            <person name="Zhou Z."/>
            <person name="Liu Y."/>
            <person name="Xu W."/>
            <person name="Pan J."/>
            <person name="Luo Z.H."/>
            <person name="Li M."/>
        </authorList>
    </citation>
    <scope>NUCLEOTIDE SEQUENCE [LARGE SCALE GENOMIC DNA]</scope>
    <source>
        <strain evidence="4">SpSt-556</strain>
    </source>
</reference>
<dbReference type="AlphaFoldDB" id="A0A7C4Q1F9"/>
<name>A0A7C4Q1F9_9CHLR</name>
<feature type="region of interest" description="Disordered" evidence="1">
    <location>
        <begin position="1"/>
        <end position="44"/>
    </location>
</feature>
<dbReference type="InterPro" id="IPR036465">
    <property type="entry name" value="vWFA_dom_sf"/>
</dbReference>
<gene>
    <name evidence="4" type="ORF">ENT17_05650</name>
</gene>
<comment type="caution">
    <text evidence="4">The sequence shown here is derived from an EMBL/GenBank/DDBJ whole genome shotgun (WGS) entry which is preliminary data.</text>
</comment>
<dbReference type="SUPFAM" id="SSF53300">
    <property type="entry name" value="vWA-like"/>
    <property type="match status" value="1"/>
</dbReference>
<evidence type="ECO:0000313" key="4">
    <source>
        <dbReference type="EMBL" id="HGS87087.1"/>
    </source>
</evidence>
<protein>
    <recommendedName>
        <fullName evidence="3">Putative Flp pilus-assembly TadG-like N-terminal domain-containing protein</fullName>
    </recommendedName>
</protein>
<feature type="transmembrane region" description="Helical" evidence="2">
    <location>
        <begin position="51"/>
        <end position="70"/>
    </location>
</feature>
<feature type="compositionally biased region" description="Polar residues" evidence="1">
    <location>
        <begin position="1"/>
        <end position="18"/>
    </location>
</feature>
<dbReference type="Gene3D" id="3.40.50.410">
    <property type="entry name" value="von Willebrand factor, type A domain"/>
    <property type="match status" value="2"/>
</dbReference>
<evidence type="ECO:0000256" key="2">
    <source>
        <dbReference type="SAM" id="Phobius"/>
    </source>
</evidence>
<feature type="domain" description="Putative Flp pilus-assembly TadG-like N-terminal" evidence="3">
    <location>
        <begin position="49"/>
        <end position="95"/>
    </location>
</feature>
<keyword evidence="2" id="KW-0472">Membrane</keyword>
<keyword evidence="2" id="KW-0812">Transmembrane</keyword>
<proteinExistence type="predicted"/>
<keyword evidence="2" id="KW-1133">Transmembrane helix</keyword>